<dbReference type="GO" id="GO:0070566">
    <property type="term" value="F:adenylyltransferase activity"/>
    <property type="evidence" value="ECO:0007669"/>
    <property type="project" value="TreeGrafter"/>
</dbReference>
<comment type="similarity">
    <text evidence="1">Belongs to the ATP-dependent AMP-binding enzyme family.</text>
</comment>
<dbReference type="InterPro" id="IPR000873">
    <property type="entry name" value="AMP-dep_synth/lig_dom"/>
</dbReference>
<keyword evidence="3" id="KW-0436">Ligase</keyword>
<dbReference type="SUPFAM" id="SSF56801">
    <property type="entry name" value="Acetyl-CoA synthetase-like"/>
    <property type="match status" value="1"/>
</dbReference>
<feature type="domain" description="AMP-dependent synthetase/ligase" evidence="2">
    <location>
        <begin position="24"/>
        <end position="413"/>
    </location>
</feature>
<reference evidence="3" key="1">
    <citation type="journal article" date="2003" name="Arch. Microbiol.">
        <title>Identification of a gene cluster encoding meilingmycin biosynthesis among multiple polyketide synthase contigs isolated from Streptomyces nanchangensis NS3226.</title>
        <authorList>
            <person name="Sun Y."/>
            <person name="Zhou X."/>
            <person name="Tu G."/>
            <person name="Deng Z."/>
        </authorList>
    </citation>
    <scope>NUCLEOTIDE SEQUENCE</scope>
    <source>
        <strain evidence="3">NS3226</strain>
    </source>
</reference>
<accession>D6C456</accession>
<dbReference type="PROSITE" id="PS00455">
    <property type="entry name" value="AMP_BINDING"/>
    <property type="match status" value="1"/>
</dbReference>
<dbReference type="InterPro" id="IPR020845">
    <property type="entry name" value="AMP-binding_CS"/>
</dbReference>
<evidence type="ECO:0000259" key="2">
    <source>
        <dbReference type="Pfam" id="PF00501"/>
    </source>
</evidence>
<dbReference type="Gene3D" id="3.30.300.30">
    <property type="match status" value="1"/>
</dbReference>
<dbReference type="EMBL" id="FJ952082">
    <property type="protein sequence ID" value="ADC45517.1"/>
    <property type="molecule type" value="Genomic_DNA"/>
</dbReference>
<dbReference type="AlphaFoldDB" id="D6C456"/>
<evidence type="ECO:0000256" key="1">
    <source>
        <dbReference type="ARBA" id="ARBA00006432"/>
    </source>
</evidence>
<dbReference type="GO" id="GO:0005886">
    <property type="term" value="C:plasma membrane"/>
    <property type="evidence" value="ECO:0007669"/>
    <property type="project" value="TreeGrafter"/>
</dbReference>
<dbReference type="InterPro" id="IPR045851">
    <property type="entry name" value="AMP-bd_C_sf"/>
</dbReference>
<evidence type="ECO:0000313" key="3">
    <source>
        <dbReference type="EMBL" id="ADC45517.1"/>
    </source>
</evidence>
<dbReference type="Pfam" id="PF00501">
    <property type="entry name" value="AMP-binding"/>
    <property type="match status" value="1"/>
</dbReference>
<dbReference type="InterPro" id="IPR042099">
    <property type="entry name" value="ANL_N_sf"/>
</dbReference>
<dbReference type="GO" id="GO:0006633">
    <property type="term" value="P:fatty acid biosynthetic process"/>
    <property type="evidence" value="ECO:0007669"/>
    <property type="project" value="TreeGrafter"/>
</dbReference>
<dbReference type="PANTHER" id="PTHR22754:SF32">
    <property type="entry name" value="DISCO-INTERACTING PROTEIN 2"/>
    <property type="match status" value="1"/>
</dbReference>
<protein>
    <submittedName>
        <fullName evidence="3">AMP-dependent synthetase and ligase</fullName>
    </submittedName>
</protein>
<proteinExistence type="inferred from homology"/>
<sequence length="572" mass="60816">MQRSMRPALLAGQTLGESLTLLAKAAPDSRANFPTAGDDITAADLDIASAAAAHEFLRAGVRPGDIVGVLVPTAARFFTTVFGLWRAGAAISVLPVQAGFGDPRDTARRLARIAEVAGLRHLVLDPDYDELGHELTTMATGVALVSPPSPSATGSPLTLPTVDPDSLAIVQFTSGSTSLPKGVMLHHRTTMAGLRACVVSGAFSPDDVFVQWVPTFHDMGLIGLQAHWLNGADVHAFSPTTFLRRPGTVLEHFATHRGTVMTGPNFSYDYLLDRVPAERLAALDLSSWRLAFNGAEPVSSATVRRFTEALAPSGVGPSVMYPVYGMAEATLSISYPTPGDTPKFRTVDRDQLATTGVAHTVDEAAAAAKPVVSVGRAVHGIELRIVGDDGAVAADGTLGEIQIAGEPVTTGYFRAPDATREVFDDGWLRTGDLGFLLDGELYVTGRRKEMVVVHGQNFFPDDVENVARTVPGVYRHRCVAFSDTDAEGGERIGVIVETDADPAPVLAEVRRRVAAELDLSKVRVYAVKPRWIPRTTSGKWQRVLAARRVAAADGDSAVAYPATGSPDRGERV</sequence>
<reference evidence="3" key="2">
    <citation type="journal article" date="2010" name="Appl. Environ. Microbiol.">
        <title>Cloning of separate meilingmycin biosynthesis gene clusters by use of acyltransferase-ketoreductase didomain PCR amplification.</title>
        <authorList>
            <person name="He Y."/>
            <person name="Sun Y."/>
            <person name="Liu T."/>
            <person name="Zhou X."/>
            <person name="Bai L."/>
            <person name="Deng Z."/>
        </authorList>
    </citation>
    <scope>NUCLEOTIDE SEQUENCE</scope>
    <source>
        <strain evidence="3">NS3226</strain>
    </source>
</reference>
<name>D6C456_9ACTN</name>
<dbReference type="GO" id="GO:0016874">
    <property type="term" value="F:ligase activity"/>
    <property type="evidence" value="ECO:0007669"/>
    <property type="project" value="UniProtKB-KW"/>
</dbReference>
<dbReference type="PANTHER" id="PTHR22754">
    <property type="entry name" value="DISCO-INTERACTING PROTEIN 2 DIP2 -RELATED"/>
    <property type="match status" value="1"/>
</dbReference>
<dbReference type="Gene3D" id="3.40.50.12780">
    <property type="entry name" value="N-terminal domain of ligase-like"/>
    <property type="match status" value="1"/>
</dbReference>
<organism evidence="3">
    <name type="scientific">Streptomyces nanchangensis</name>
    <dbReference type="NCBI Taxonomy" id="204925"/>
    <lineage>
        <taxon>Bacteria</taxon>
        <taxon>Bacillati</taxon>
        <taxon>Actinomycetota</taxon>
        <taxon>Actinomycetes</taxon>
        <taxon>Kitasatosporales</taxon>
        <taxon>Streptomycetaceae</taxon>
        <taxon>Streptomyces</taxon>
    </lineage>
</organism>